<evidence type="ECO:0000256" key="1">
    <source>
        <dbReference type="ARBA" id="ARBA00004123"/>
    </source>
</evidence>
<dbReference type="SMART" id="SM00657">
    <property type="entry name" value="RPOL4c"/>
    <property type="match status" value="1"/>
</dbReference>
<gene>
    <name evidence="5" type="ORF">MA16_Dca000821</name>
</gene>
<comment type="similarity">
    <text evidence="3">Belongs to the eukaryotic RPB4 RNA polymerase subunit family.</text>
</comment>
<dbReference type="InterPro" id="IPR045222">
    <property type="entry name" value="Rpb4-like"/>
</dbReference>
<dbReference type="Proteomes" id="UP000233837">
    <property type="component" value="Unassembled WGS sequence"/>
</dbReference>
<dbReference type="GO" id="GO:0005634">
    <property type="term" value="C:nucleus"/>
    <property type="evidence" value="ECO:0007669"/>
    <property type="project" value="UniProtKB-SubCell"/>
</dbReference>
<sequence length="168" mass="19105">MLHCSVRFNVHFRMAPRKKNKGKEKIEYEASLRPSLEDSDLRLEVELPPDAKLLTDHEAAALLQNFNDENLATFTDQDFTIPDSYVSTLEYAKNAVHYHNFEHVKSALESLRDFGATDAEICMLGNTCPESYDEALALIPSLKDKEEWLEEELKKALATLAQFKAAND</sequence>
<dbReference type="GO" id="GO:0030880">
    <property type="term" value="C:RNA polymerase complex"/>
    <property type="evidence" value="ECO:0007669"/>
    <property type="project" value="InterPro"/>
</dbReference>
<evidence type="ECO:0000313" key="5">
    <source>
        <dbReference type="EMBL" id="PKU79475.1"/>
    </source>
</evidence>
<evidence type="ECO:0000313" key="6">
    <source>
        <dbReference type="Proteomes" id="UP000233837"/>
    </source>
</evidence>
<dbReference type="PANTHER" id="PTHR21297">
    <property type="entry name" value="DNA-DIRECTED RNA POLYMERASE II"/>
    <property type="match status" value="1"/>
</dbReference>
<feature type="domain" description="RNA polymerase Rpb4/RPC9 core" evidence="4">
    <location>
        <begin position="36"/>
        <end position="167"/>
    </location>
</feature>
<accession>A0A2I0WUY4</accession>
<dbReference type="InterPro" id="IPR005574">
    <property type="entry name" value="Rpb4/RPC9"/>
</dbReference>
<evidence type="ECO:0000256" key="2">
    <source>
        <dbReference type="ARBA" id="ARBA00023242"/>
    </source>
</evidence>
<evidence type="ECO:0000256" key="3">
    <source>
        <dbReference type="ARBA" id="ARBA00025724"/>
    </source>
</evidence>
<dbReference type="Gene3D" id="1.20.1250.40">
    <property type="match status" value="1"/>
</dbReference>
<keyword evidence="2" id="KW-0539">Nucleus</keyword>
<dbReference type="EMBL" id="KZ502442">
    <property type="protein sequence ID" value="PKU79475.1"/>
    <property type="molecule type" value="Genomic_DNA"/>
</dbReference>
<dbReference type="STRING" id="906689.A0A2I0WUY4"/>
<keyword evidence="6" id="KW-1185">Reference proteome</keyword>
<dbReference type="SUPFAM" id="SSF47819">
    <property type="entry name" value="HRDC-like"/>
    <property type="match status" value="1"/>
</dbReference>
<reference evidence="5 6" key="1">
    <citation type="journal article" date="2016" name="Sci. Rep.">
        <title>The Dendrobium catenatum Lindl. genome sequence provides insights into polysaccharide synthase, floral development and adaptive evolution.</title>
        <authorList>
            <person name="Zhang G.Q."/>
            <person name="Xu Q."/>
            <person name="Bian C."/>
            <person name="Tsai W.C."/>
            <person name="Yeh C.M."/>
            <person name="Liu K.W."/>
            <person name="Yoshida K."/>
            <person name="Zhang L.S."/>
            <person name="Chang S.B."/>
            <person name="Chen F."/>
            <person name="Shi Y."/>
            <person name="Su Y.Y."/>
            <person name="Zhang Y.Q."/>
            <person name="Chen L.J."/>
            <person name="Yin Y."/>
            <person name="Lin M."/>
            <person name="Huang H."/>
            <person name="Deng H."/>
            <person name="Wang Z.W."/>
            <person name="Zhu S.L."/>
            <person name="Zhao X."/>
            <person name="Deng C."/>
            <person name="Niu S.C."/>
            <person name="Huang J."/>
            <person name="Wang M."/>
            <person name="Liu G.H."/>
            <person name="Yang H.J."/>
            <person name="Xiao X.J."/>
            <person name="Hsiao Y.Y."/>
            <person name="Wu W.L."/>
            <person name="Chen Y.Y."/>
            <person name="Mitsuda N."/>
            <person name="Ohme-Takagi M."/>
            <person name="Luo Y.B."/>
            <person name="Van de Peer Y."/>
            <person name="Liu Z.J."/>
        </authorList>
    </citation>
    <scope>NUCLEOTIDE SEQUENCE [LARGE SCALE GENOMIC DNA]</scope>
    <source>
        <tissue evidence="5">The whole plant</tissue>
    </source>
</reference>
<dbReference type="Pfam" id="PF03874">
    <property type="entry name" value="RNA_pol_Rpb4"/>
    <property type="match status" value="1"/>
</dbReference>
<dbReference type="InterPro" id="IPR038324">
    <property type="entry name" value="Rpb4/RPC9_sf"/>
</dbReference>
<comment type="subcellular location">
    <subcellularLocation>
        <location evidence="1">Nucleus</location>
    </subcellularLocation>
</comment>
<organism evidence="5 6">
    <name type="scientific">Dendrobium catenatum</name>
    <dbReference type="NCBI Taxonomy" id="906689"/>
    <lineage>
        <taxon>Eukaryota</taxon>
        <taxon>Viridiplantae</taxon>
        <taxon>Streptophyta</taxon>
        <taxon>Embryophyta</taxon>
        <taxon>Tracheophyta</taxon>
        <taxon>Spermatophyta</taxon>
        <taxon>Magnoliopsida</taxon>
        <taxon>Liliopsida</taxon>
        <taxon>Asparagales</taxon>
        <taxon>Orchidaceae</taxon>
        <taxon>Epidendroideae</taxon>
        <taxon>Malaxideae</taxon>
        <taxon>Dendrobiinae</taxon>
        <taxon>Dendrobium</taxon>
    </lineage>
</organism>
<protein>
    <recommendedName>
        <fullName evidence="4">RNA polymerase Rpb4/RPC9 core domain-containing protein</fullName>
    </recommendedName>
</protein>
<proteinExistence type="inferred from homology"/>
<dbReference type="GO" id="GO:0000166">
    <property type="term" value="F:nucleotide binding"/>
    <property type="evidence" value="ECO:0007669"/>
    <property type="project" value="InterPro"/>
</dbReference>
<evidence type="ECO:0000259" key="4">
    <source>
        <dbReference type="SMART" id="SM00657"/>
    </source>
</evidence>
<reference evidence="5 6" key="2">
    <citation type="journal article" date="2017" name="Nature">
        <title>The Apostasia genome and the evolution of orchids.</title>
        <authorList>
            <person name="Zhang G.Q."/>
            <person name="Liu K.W."/>
            <person name="Li Z."/>
            <person name="Lohaus R."/>
            <person name="Hsiao Y.Y."/>
            <person name="Niu S.C."/>
            <person name="Wang J.Y."/>
            <person name="Lin Y.C."/>
            <person name="Xu Q."/>
            <person name="Chen L.J."/>
            <person name="Yoshida K."/>
            <person name="Fujiwara S."/>
            <person name="Wang Z.W."/>
            <person name="Zhang Y.Q."/>
            <person name="Mitsuda N."/>
            <person name="Wang M."/>
            <person name="Liu G.H."/>
            <person name="Pecoraro L."/>
            <person name="Huang H.X."/>
            <person name="Xiao X.J."/>
            <person name="Lin M."/>
            <person name="Wu X.Y."/>
            <person name="Wu W.L."/>
            <person name="Chen Y.Y."/>
            <person name="Chang S.B."/>
            <person name="Sakamoto S."/>
            <person name="Ohme-Takagi M."/>
            <person name="Yagi M."/>
            <person name="Zeng S.J."/>
            <person name="Shen C.Y."/>
            <person name="Yeh C.M."/>
            <person name="Luo Y.B."/>
            <person name="Tsai W.C."/>
            <person name="Van de Peer Y."/>
            <person name="Liu Z.J."/>
        </authorList>
    </citation>
    <scope>NUCLEOTIDE SEQUENCE [LARGE SCALE GENOMIC DNA]</scope>
    <source>
        <tissue evidence="5">The whole plant</tissue>
    </source>
</reference>
<dbReference type="AlphaFoldDB" id="A0A2I0WUY4"/>
<name>A0A2I0WUY4_9ASPA</name>
<dbReference type="InterPro" id="IPR010997">
    <property type="entry name" value="HRDC-like_sf"/>
</dbReference>
<dbReference type="GO" id="GO:0006352">
    <property type="term" value="P:DNA-templated transcription initiation"/>
    <property type="evidence" value="ECO:0007669"/>
    <property type="project" value="InterPro"/>
</dbReference>
<dbReference type="InterPro" id="IPR006590">
    <property type="entry name" value="RNA_pol_Rpb4/RPC9_core"/>
</dbReference>